<keyword evidence="6 10" id="KW-0418">Kinase</keyword>
<keyword evidence="5 10" id="KW-0547">Nucleotide-binding</keyword>
<evidence type="ECO:0000256" key="9">
    <source>
        <dbReference type="ARBA" id="ARBA00048090"/>
    </source>
</evidence>
<name>A0A7Y7M701_9PROT</name>
<comment type="caution">
    <text evidence="11">The sequence shown here is derived from an EMBL/GenBank/DDBJ whole genome shotgun (WGS) entry which is preliminary data.</text>
</comment>
<comment type="pathway">
    <text evidence="1">Carbohydrate acid metabolism.</text>
</comment>
<evidence type="ECO:0000256" key="2">
    <source>
        <dbReference type="ARBA" id="ARBA00008420"/>
    </source>
</evidence>
<evidence type="ECO:0000313" key="12">
    <source>
        <dbReference type="Proteomes" id="UP000534870"/>
    </source>
</evidence>
<keyword evidence="7 10" id="KW-0067">ATP-binding</keyword>
<dbReference type="RefSeq" id="WP_176641155.1">
    <property type="nucleotide sequence ID" value="NZ_JABXXP010000506.1"/>
</dbReference>
<reference evidence="11 12" key="1">
    <citation type="submission" date="2020-06" db="EMBL/GenBank/DDBJ databases">
        <title>Description of novel acetic acid bacteria.</title>
        <authorList>
            <person name="Sombolestani A."/>
        </authorList>
    </citation>
    <scope>NUCLEOTIDE SEQUENCE [LARGE SCALE GENOMIC DNA]</scope>
    <source>
        <strain evidence="11 12">LMG 31431</strain>
    </source>
</reference>
<dbReference type="AlphaFoldDB" id="A0A7Y7M701"/>
<gene>
    <name evidence="11" type="ORF">HUK84_15915</name>
</gene>
<evidence type="ECO:0000256" key="1">
    <source>
        <dbReference type="ARBA" id="ARBA00004761"/>
    </source>
</evidence>
<dbReference type="GO" id="GO:0005524">
    <property type="term" value="F:ATP binding"/>
    <property type="evidence" value="ECO:0007669"/>
    <property type="project" value="UniProtKB-KW"/>
</dbReference>
<dbReference type="Proteomes" id="UP000534870">
    <property type="component" value="Unassembled WGS sequence"/>
</dbReference>
<evidence type="ECO:0000256" key="7">
    <source>
        <dbReference type="ARBA" id="ARBA00022840"/>
    </source>
</evidence>
<dbReference type="EMBL" id="JABXXP010000506">
    <property type="protein sequence ID" value="NVN12592.1"/>
    <property type="molecule type" value="Genomic_DNA"/>
</dbReference>
<dbReference type="InterPro" id="IPR027417">
    <property type="entry name" value="P-loop_NTPase"/>
</dbReference>
<dbReference type="CDD" id="cd02021">
    <property type="entry name" value="GntK"/>
    <property type="match status" value="1"/>
</dbReference>
<evidence type="ECO:0000256" key="6">
    <source>
        <dbReference type="ARBA" id="ARBA00022777"/>
    </source>
</evidence>
<dbReference type="PANTHER" id="PTHR43442">
    <property type="entry name" value="GLUCONOKINASE-RELATED"/>
    <property type="match status" value="1"/>
</dbReference>
<dbReference type="Pfam" id="PF13671">
    <property type="entry name" value="AAA_33"/>
    <property type="match status" value="1"/>
</dbReference>
<evidence type="ECO:0000313" key="11">
    <source>
        <dbReference type="EMBL" id="NVN12592.1"/>
    </source>
</evidence>
<dbReference type="PANTHER" id="PTHR43442:SF3">
    <property type="entry name" value="GLUCONOKINASE-RELATED"/>
    <property type="match status" value="1"/>
</dbReference>
<dbReference type="InterPro" id="IPR006001">
    <property type="entry name" value="Therm_gnt_kin"/>
</dbReference>
<keyword evidence="8" id="KW-0311">Gluconate utilization</keyword>
<evidence type="ECO:0000256" key="10">
    <source>
        <dbReference type="RuleBase" id="RU363066"/>
    </source>
</evidence>
<accession>A0A7Y7M701</accession>
<sequence>MSQHAPLSASAAPRAFPTVPLARASERLKQVGAPRVLVVMGVSGSGKSTLAQLLARRVGWPIIEGDELHPEANIAKMSAGIPLTDADRAPWLEKIGAVARDWLQGGGCGIVTCSSLKRRYRDVITGGDARVCFVYLKGRPEDIAPRLGQRTGHFMPASMLTSQFATLEEPDDSEVLLELDVTASRTSLVEAAYETLLELATPDHPLCRPVDARAIAPKAALG</sequence>
<dbReference type="NCBIfam" id="TIGR01313">
    <property type="entry name" value="therm_gnt_kin"/>
    <property type="match status" value="1"/>
</dbReference>
<evidence type="ECO:0000256" key="3">
    <source>
        <dbReference type="ARBA" id="ARBA00012054"/>
    </source>
</evidence>
<keyword evidence="4 10" id="KW-0808">Transferase</keyword>
<dbReference type="GO" id="GO:0046316">
    <property type="term" value="F:gluconokinase activity"/>
    <property type="evidence" value="ECO:0007669"/>
    <property type="project" value="UniProtKB-EC"/>
</dbReference>
<dbReference type="Gene3D" id="3.40.50.300">
    <property type="entry name" value="P-loop containing nucleotide triphosphate hydrolases"/>
    <property type="match status" value="1"/>
</dbReference>
<evidence type="ECO:0000256" key="8">
    <source>
        <dbReference type="ARBA" id="ARBA00023064"/>
    </source>
</evidence>
<dbReference type="FunFam" id="3.40.50.300:FF:000522">
    <property type="entry name" value="Gluconokinase"/>
    <property type="match status" value="1"/>
</dbReference>
<comment type="similarity">
    <text evidence="2 10">Belongs to the gluconokinase GntK/GntV family.</text>
</comment>
<evidence type="ECO:0000256" key="5">
    <source>
        <dbReference type="ARBA" id="ARBA00022741"/>
    </source>
</evidence>
<protein>
    <recommendedName>
        <fullName evidence="3 10">Gluconokinase</fullName>
        <ecNumber evidence="3 10">2.7.1.12</ecNumber>
    </recommendedName>
</protein>
<comment type="catalytic activity">
    <reaction evidence="9 10">
        <text>D-gluconate + ATP = 6-phospho-D-gluconate + ADP + H(+)</text>
        <dbReference type="Rhea" id="RHEA:19433"/>
        <dbReference type="ChEBI" id="CHEBI:15378"/>
        <dbReference type="ChEBI" id="CHEBI:18391"/>
        <dbReference type="ChEBI" id="CHEBI:30616"/>
        <dbReference type="ChEBI" id="CHEBI:58759"/>
        <dbReference type="ChEBI" id="CHEBI:456216"/>
        <dbReference type="EC" id="2.7.1.12"/>
    </reaction>
</comment>
<organism evidence="11 12">
    <name type="scientific">Nguyenibacter vanlangensis</name>
    <dbReference type="NCBI Taxonomy" id="1216886"/>
    <lineage>
        <taxon>Bacteria</taxon>
        <taxon>Pseudomonadati</taxon>
        <taxon>Pseudomonadota</taxon>
        <taxon>Alphaproteobacteria</taxon>
        <taxon>Acetobacterales</taxon>
        <taxon>Acetobacteraceae</taxon>
        <taxon>Nguyenibacter</taxon>
    </lineage>
</organism>
<dbReference type="GO" id="GO:0005737">
    <property type="term" value="C:cytoplasm"/>
    <property type="evidence" value="ECO:0007669"/>
    <property type="project" value="TreeGrafter"/>
</dbReference>
<dbReference type="EC" id="2.7.1.12" evidence="3 10"/>
<dbReference type="GO" id="GO:0019521">
    <property type="term" value="P:D-gluconate metabolic process"/>
    <property type="evidence" value="ECO:0007669"/>
    <property type="project" value="UniProtKB-KW"/>
</dbReference>
<evidence type="ECO:0000256" key="4">
    <source>
        <dbReference type="ARBA" id="ARBA00022679"/>
    </source>
</evidence>
<dbReference type="SUPFAM" id="SSF52540">
    <property type="entry name" value="P-loop containing nucleoside triphosphate hydrolases"/>
    <property type="match status" value="1"/>
</dbReference>
<proteinExistence type="inferred from homology"/>